<dbReference type="SMART" id="SM01084">
    <property type="entry name" value="CKS"/>
    <property type="match status" value="1"/>
</dbReference>
<dbReference type="GO" id="GO:0051301">
    <property type="term" value="P:cell division"/>
    <property type="evidence" value="ECO:0007669"/>
    <property type="project" value="UniProtKB-UniRule"/>
</dbReference>
<keyword evidence="3 4" id="KW-0131">Cell cycle</keyword>
<dbReference type="InterPro" id="IPR036858">
    <property type="entry name" value="Cyclin-dep_kinase_reg-sub_sf"/>
</dbReference>
<organism evidence="5 6">
    <name type="scientific">Thlaspi arvense</name>
    <name type="common">Field penny-cress</name>
    <dbReference type="NCBI Taxonomy" id="13288"/>
    <lineage>
        <taxon>Eukaryota</taxon>
        <taxon>Viridiplantae</taxon>
        <taxon>Streptophyta</taxon>
        <taxon>Embryophyta</taxon>
        <taxon>Tracheophyta</taxon>
        <taxon>Spermatophyta</taxon>
        <taxon>Magnoliopsida</taxon>
        <taxon>eudicotyledons</taxon>
        <taxon>Gunneridae</taxon>
        <taxon>Pentapetalae</taxon>
        <taxon>rosids</taxon>
        <taxon>malvids</taxon>
        <taxon>Brassicales</taxon>
        <taxon>Brassicaceae</taxon>
        <taxon>Thlaspideae</taxon>
        <taxon>Thlaspi</taxon>
    </lineage>
</organism>
<sequence length="72" mass="8591">MFMAILVFYGNLCSDLNCNCLHSNEWRAIGVQQSREWVHYAVHQPEPHIMLFRRTLNYQQRQENQAQNLVAK</sequence>
<dbReference type="GO" id="GO:0016538">
    <property type="term" value="F:cyclin-dependent protein serine/threonine kinase regulator activity"/>
    <property type="evidence" value="ECO:0007669"/>
    <property type="project" value="InterPro"/>
</dbReference>
<keyword evidence="6" id="KW-1185">Reference proteome</keyword>
<protein>
    <recommendedName>
        <fullName evidence="4">Cyclin-dependent kinases regulatory subunit</fullName>
    </recommendedName>
</protein>
<evidence type="ECO:0000313" key="5">
    <source>
        <dbReference type="EMBL" id="CAH2060378.1"/>
    </source>
</evidence>
<comment type="similarity">
    <text evidence="1 4">Belongs to the CKS family.</text>
</comment>
<dbReference type="SUPFAM" id="SSF55637">
    <property type="entry name" value="Cell cycle regulatory proteins"/>
    <property type="match status" value="1"/>
</dbReference>
<dbReference type="PRINTS" id="PR00296">
    <property type="entry name" value="CYCLINKINASE"/>
</dbReference>
<keyword evidence="2 4" id="KW-0132">Cell division</keyword>
<evidence type="ECO:0000256" key="3">
    <source>
        <dbReference type="ARBA" id="ARBA00023306"/>
    </source>
</evidence>
<accession>A0AAU9S8R6</accession>
<evidence type="ECO:0000256" key="2">
    <source>
        <dbReference type="ARBA" id="ARBA00022618"/>
    </source>
</evidence>
<dbReference type="Proteomes" id="UP000836841">
    <property type="component" value="Chromosome 4"/>
</dbReference>
<dbReference type="PANTHER" id="PTHR23415">
    <property type="entry name" value="CYCLIN-DEPENDENT KINASES REGULATORY SUBUNIT/60S RIBOSOME SUBUNIT BIOGENESIS PROTEIN NIP7"/>
    <property type="match status" value="1"/>
</dbReference>
<proteinExistence type="inferred from homology"/>
<comment type="function">
    <text evidence="4">Binds to the catalytic subunit of the cyclin dependent kinases and is essential for their biological function.</text>
</comment>
<dbReference type="EMBL" id="OU466860">
    <property type="protein sequence ID" value="CAH2060378.1"/>
    <property type="molecule type" value="Genomic_DNA"/>
</dbReference>
<dbReference type="Pfam" id="PF01111">
    <property type="entry name" value="CKS"/>
    <property type="match status" value="1"/>
</dbReference>
<reference evidence="5 6" key="1">
    <citation type="submission" date="2022-03" db="EMBL/GenBank/DDBJ databases">
        <authorList>
            <person name="Nunn A."/>
            <person name="Chopra R."/>
            <person name="Nunn A."/>
            <person name="Contreras Garrido A."/>
        </authorList>
    </citation>
    <scope>NUCLEOTIDE SEQUENCE [LARGE SCALE GENOMIC DNA]</scope>
</reference>
<gene>
    <name evidence="5" type="ORF">TAV2_LOCUS14799</name>
</gene>
<dbReference type="InterPro" id="IPR000789">
    <property type="entry name" value="Cyclin-dep_kinase_reg-sub"/>
</dbReference>
<evidence type="ECO:0000256" key="1">
    <source>
        <dbReference type="ARBA" id="ARBA00007782"/>
    </source>
</evidence>
<evidence type="ECO:0000313" key="6">
    <source>
        <dbReference type="Proteomes" id="UP000836841"/>
    </source>
</evidence>
<evidence type="ECO:0000256" key="4">
    <source>
        <dbReference type="RuleBase" id="RU311113"/>
    </source>
</evidence>
<name>A0AAU9S8R6_THLAR</name>
<dbReference type="Gene3D" id="3.30.170.10">
    <property type="entry name" value="Cyclin-dependent kinase, regulatory subunit"/>
    <property type="match status" value="1"/>
</dbReference>
<dbReference type="AlphaFoldDB" id="A0AAU9S8R6"/>